<keyword evidence="2" id="KW-0472">Membrane</keyword>
<dbReference type="EMBL" id="CM007656">
    <property type="protein sequence ID" value="ONI02120.1"/>
    <property type="molecule type" value="Genomic_DNA"/>
</dbReference>
<name>A0A251NS20_PRUPE</name>
<accession>A0A251NS20</accession>
<feature type="non-terminal residue" evidence="3">
    <location>
        <position position="102"/>
    </location>
</feature>
<evidence type="ECO:0000313" key="3">
    <source>
        <dbReference type="EMBL" id="ONI02119.1"/>
    </source>
</evidence>
<dbReference type="Gramene" id="ONI02119">
    <property type="protein sequence ID" value="ONI02119"/>
    <property type="gene ID" value="PRUPE_6G177900"/>
</dbReference>
<evidence type="ECO:0000256" key="1">
    <source>
        <dbReference type="SAM" id="MobiDB-lite"/>
    </source>
</evidence>
<dbReference type="Gramene" id="ONI02120">
    <property type="protein sequence ID" value="ONI02120"/>
    <property type="gene ID" value="PRUPE_6G178000"/>
</dbReference>
<feature type="transmembrane region" description="Helical" evidence="2">
    <location>
        <begin position="71"/>
        <end position="91"/>
    </location>
</feature>
<reference evidence="3" key="2">
    <citation type="submission" date="2016-12" db="EMBL/GenBank/DDBJ databases">
        <title>WGS assembly of Prunus persica.</title>
        <authorList>
            <person name="Verde I."/>
            <person name="Jenkins J."/>
            <person name="Dondini L."/>
            <person name="Micali S."/>
            <person name="Pagliarani G."/>
            <person name="Vendramin E."/>
            <person name="Paris R."/>
            <person name="Aramini V."/>
            <person name="Gazza L."/>
            <person name="Rossini L."/>
            <person name="Bassi D."/>
            <person name="Troggio M."/>
            <person name="Shu S."/>
            <person name="Grimwood J.H."/>
            <person name="Tartarini S."/>
            <person name="Dettori M.T."/>
            <person name="Schmutz J."/>
        </authorList>
    </citation>
    <scope>NUCLEOTIDE SEQUENCE</scope>
</reference>
<feature type="region of interest" description="Disordered" evidence="1">
    <location>
        <begin position="16"/>
        <end position="52"/>
    </location>
</feature>
<keyword evidence="2" id="KW-0812">Transmembrane</keyword>
<keyword evidence="2" id="KW-1133">Transmembrane helix</keyword>
<protein>
    <submittedName>
        <fullName evidence="3">Uncharacterized protein</fullName>
    </submittedName>
</protein>
<dbReference type="PANTHER" id="PTHR34950:SF2">
    <property type="entry name" value="OS10G0364900 PROTEIN"/>
    <property type="match status" value="1"/>
</dbReference>
<dbReference type="EMBL" id="CM007656">
    <property type="protein sequence ID" value="ONI02119.1"/>
    <property type="molecule type" value="Genomic_DNA"/>
</dbReference>
<evidence type="ECO:0000256" key="2">
    <source>
        <dbReference type="SAM" id="Phobius"/>
    </source>
</evidence>
<organism evidence="3 5">
    <name type="scientific">Prunus persica</name>
    <name type="common">Peach</name>
    <name type="synonym">Amygdalus persica</name>
    <dbReference type="NCBI Taxonomy" id="3760"/>
    <lineage>
        <taxon>Eukaryota</taxon>
        <taxon>Viridiplantae</taxon>
        <taxon>Streptophyta</taxon>
        <taxon>Embryophyta</taxon>
        <taxon>Tracheophyta</taxon>
        <taxon>Spermatophyta</taxon>
        <taxon>Magnoliopsida</taxon>
        <taxon>eudicotyledons</taxon>
        <taxon>Gunneridae</taxon>
        <taxon>Pentapetalae</taxon>
        <taxon>rosids</taxon>
        <taxon>fabids</taxon>
        <taxon>Rosales</taxon>
        <taxon>Rosaceae</taxon>
        <taxon>Amygdaloideae</taxon>
        <taxon>Amygdaleae</taxon>
        <taxon>Prunus</taxon>
    </lineage>
</organism>
<sequence length="102" mass="11640">MSSIGASYAGVYVMQKRQKEKMEKKEDETRGKGESSIAKESKVSAPGRTKKVHAENFQASDTTLSKVFTNAYAWLIFQVIYSCLTCVLYKFPSFRLCFHFHL</sequence>
<dbReference type="AlphaFoldDB" id="A0A251NS20"/>
<feature type="compositionally biased region" description="Basic and acidic residues" evidence="1">
    <location>
        <begin position="20"/>
        <end position="42"/>
    </location>
</feature>
<evidence type="ECO:0000313" key="4">
    <source>
        <dbReference type="EMBL" id="ONI02120.1"/>
    </source>
</evidence>
<gene>
    <name evidence="3" type="ORF">PRUPE_6G177900</name>
    <name evidence="4" type="ORF">PRUPE_6G178000</name>
</gene>
<dbReference type="PANTHER" id="PTHR34950">
    <property type="entry name" value="OS04G0457400 PROTEIN"/>
    <property type="match status" value="1"/>
</dbReference>
<reference evidence="3 5" key="1">
    <citation type="journal article" date="2013" name="Nat. Genet.">
        <title>The high-quality draft genome of peach (Prunus persica) identifies unique patterns of genetic diversity, domestication and genome evolution.</title>
        <authorList>
            <consortium name="International Peach Genome Initiative"/>
            <person name="Verde I."/>
            <person name="Abbott A.G."/>
            <person name="Scalabrin S."/>
            <person name="Jung S."/>
            <person name="Shu S."/>
            <person name="Marroni F."/>
            <person name="Zhebentyayeva T."/>
            <person name="Dettori M.T."/>
            <person name="Grimwood J."/>
            <person name="Cattonaro F."/>
            <person name="Zuccolo A."/>
            <person name="Rossini L."/>
            <person name="Jenkins J."/>
            <person name="Vendramin E."/>
            <person name="Meisel L.A."/>
            <person name="Decroocq V."/>
            <person name="Sosinski B."/>
            <person name="Prochnik S."/>
            <person name="Mitros T."/>
            <person name="Policriti A."/>
            <person name="Cipriani G."/>
            <person name="Dondini L."/>
            <person name="Ficklin S."/>
            <person name="Goodstein D.M."/>
            <person name="Xuan P."/>
            <person name="Del Fabbro C."/>
            <person name="Aramini V."/>
            <person name="Copetti D."/>
            <person name="Gonzalez S."/>
            <person name="Horner D.S."/>
            <person name="Falchi R."/>
            <person name="Lucas S."/>
            <person name="Mica E."/>
            <person name="Maldonado J."/>
            <person name="Lazzari B."/>
            <person name="Bielenberg D."/>
            <person name="Pirona R."/>
            <person name="Miculan M."/>
            <person name="Barakat A."/>
            <person name="Testolin R."/>
            <person name="Stella A."/>
            <person name="Tartarini S."/>
            <person name="Tonutti P."/>
            <person name="Arus P."/>
            <person name="Orellana A."/>
            <person name="Wells C."/>
            <person name="Main D."/>
            <person name="Vizzotto G."/>
            <person name="Silva H."/>
            <person name="Salamini F."/>
            <person name="Schmutz J."/>
            <person name="Morgante M."/>
            <person name="Rokhsar D.S."/>
        </authorList>
    </citation>
    <scope>NUCLEOTIDE SEQUENCE [LARGE SCALE GENOMIC DNA]</scope>
    <source>
        <strain evidence="5">cv. Nemared</strain>
    </source>
</reference>
<keyword evidence="5" id="KW-1185">Reference proteome</keyword>
<evidence type="ECO:0000313" key="5">
    <source>
        <dbReference type="Proteomes" id="UP000006882"/>
    </source>
</evidence>
<dbReference type="Proteomes" id="UP000006882">
    <property type="component" value="Chromosome G6"/>
</dbReference>
<proteinExistence type="predicted"/>